<keyword evidence="1" id="KW-0472">Membrane</keyword>
<dbReference type="Proteomes" id="UP000284841">
    <property type="component" value="Unassembled WGS sequence"/>
</dbReference>
<feature type="transmembrane region" description="Helical" evidence="1">
    <location>
        <begin position="368"/>
        <end position="389"/>
    </location>
</feature>
<gene>
    <name evidence="2" type="ORF">DW099_17130</name>
</gene>
<feature type="transmembrane region" description="Helical" evidence="1">
    <location>
        <begin position="261"/>
        <end position="284"/>
    </location>
</feature>
<organism evidence="2 3">
    <name type="scientific">Emergencia timonensis</name>
    <dbReference type="NCBI Taxonomy" id="1776384"/>
    <lineage>
        <taxon>Bacteria</taxon>
        <taxon>Bacillati</taxon>
        <taxon>Bacillota</taxon>
        <taxon>Clostridia</taxon>
        <taxon>Peptostreptococcales</taxon>
        <taxon>Anaerovoracaceae</taxon>
        <taxon>Emergencia</taxon>
    </lineage>
</organism>
<dbReference type="OrthoDB" id="4424890at2"/>
<protein>
    <recommendedName>
        <fullName evidence="4">Branched-chain amino acid transport system carrier protein</fullName>
    </recommendedName>
</protein>
<dbReference type="STRING" id="1776384.GCA_900086585_01308"/>
<feature type="transmembrane region" description="Helical" evidence="1">
    <location>
        <begin position="28"/>
        <end position="46"/>
    </location>
</feature>
<feature type="transmembrane region" description="Helical" evidence="1">
    <location>
        <begin position="117"/>
        <end position="138"/>
    </location>
</feature>
<dbReference type="PANTHER" id="PTHR37814">
    <property type="entry name" value="CONSERVED MEMBRANE PROTEIN"/>
    <property type="match status" value="1"/>
</dbReference>
<evidence type="ECO:0000313" key="3">
    <source>
        <dbReference type="Proteomes" id="UP000284841"/>
    </source>
</evidence>
<reference evidence="2 3" key="1">
    <citation type="submission" date="2018-08" db="EMBL/GenBank/DDBJ databases">
        <title>A genome reference for cultivated species of the human gut microbiota.</title>
        <authorList>
            <person name="Zou Y."/>
            <person name="Xue W."/>
            <person name="Luo G."/>
        </authorList>
    </citation>
    <scope>NUCLEOTIDE SEQUENCE [LARGE SCALE GENOMIC DNA]</scope>
    <source>
        <strain evidence="2 3">AM07-24</strain>
    </source>
</reference>
<feature type="transmembrane region" description="Helical" evidence="1">
    <location>
        <begin position="344"/>
        <end position="362"/>
    </location>
</feature>
<keyword evidence="1" id="KW-1133">Transmembrane helix</keyword>
<dbReference type="RefSeq" id="WP_118336489.1">
    <property type="nucleotide sequence ID" value="NZ_AP025567.1"/>
</dbReference>
<keyword evidence="1" id="KW-0812">Transmembrane</keyword>
<feature type="transmembrane region" description="Helical" evidence="1">
    <location>
        <begin position="172"/>
        <end position="194"/>
    </location>
</feature>
<accession>A0A415DWA0</accession>
<keyword evidence="3" id="KW-1185">Reference proteome</keyword>
<comment type="caution">
    <text evidence="2">The sequence shown here is derived from an EMBL/GenBank/DDBJ whole genome shotgun (WGS) entry which is preliminary data.</text>
</comment>
<feature type="transmembrane region" description="Helical" evidence="1">
    <location>
        <begin position="58"/>
        <end position="82"/>
    </location>
</feature>
<evidence type="ECO:0000313" key="2">
    <source>
        <dbReference type="EMBL" id="RHJ84695.1"/>
    </source>
</evidence>
<evidence type="ECO:0000256" key="1">
    <source>
        <dbReference type="SAM" id="Phobius"/>
    </source>
</evidence>
<feature type="transmembrane region" description="Helical" evidence="1">
    <location>
        <begin position="144"/>
        <end position="165"/>
    </location>
</feature>
<feature type="transmembrane region" description="Helical" evidence="1">
    <location>
        <begin position="231"/>
        <end position="249"/>
    </location>
</feature>
<evidence type="ECO:0008006" key="4">
    <source>
        <dbReference type="Google" id="ProtNLM"/>
    </source>
</evidence>
<feature type="transmembrane region" description="Helical" evidence="1">
    <location>
        <begin position="304"/>
        <end position="323"/>
    </location>
</feature>
<name>A0A415DWA0_9FIRM</name>
<dbReference type="AlphaFoldDB" id="A0A415DWA0"/>
<proteinExistence type="predicted"/>
<dbReference type="InterPro" id="IPR038728">
    <property type="entry name" value="YkvI-like"/>
</dbReference>
<dbReference type="EMBL" id="QRMS01000006">
    <property type="protein sequence ID" value="RHJ84695.1"/>
    <property type="molecule type" value="Genomic_DNA"/>
</dbReference>
<sequence length="399" mass="43321">MIILTAEARCISFFRLNYQYAISNMKNFRFSTTISVAAAFCAYFIGSGFASGQEALQYFAAYGGIWPIFIPLIVFACLWFFWSKIGYNSWDIPEIDAPADAYDYFCGFKGAARVADVLTIIITGLFSLSMFAGCGATLEQYLGIPQWIGAIGLGIIAYAVIWFGLESVTNVLSCVGLIIIGFVVLIGVYCFVAQGPGEITDGAEKISQYVDNSDVYIASVFGIKNPLLSGAWYFGTFIVTGYAFIVAQGKRFHSYKESNMAALFSAILFTLGLYMITGAVLANIDHIVEVKAQIPLLAVIDNTLPVLQPVFALVVVAGIFTTITGYSWTIGRRFAKDKTTKQRLIVGGLMIIGILGGAFIPFSTLVNWISPASGLLGLIIAVYMTIGAITKSKTRKKES</sequence>
<dbReference type="PANTHER" id="PTHR37814:SF1">
    <property type="entry name" value="MEMBRANE PROTEIN"/>
    <property type="match status" value="1"/>
</dbReference>